<dbReference type="Proteomes" id="UP000199699">
    <property type="component" value="Unassembled WGS sequence"/>
</dbReference>
<feature type="region of interest" description="Disordered" evidence="1">
    <location>
        <begin position="1"/>
        <end position="68"/>
    </location>
</feature>
<evidence type="ECO:0000256" key="1">
    <source>
        <dbReference type="SAM" id="MobiDB-lite"/>
    </source>
</evidence>
<gene>
    <name evidence="2" type="ORF">GA0070616_5122</name>
</gene>
<evidence type="ECO:0000313" key="2">
    <source>
        <dbReference type="EMBL" id="SCL35039.1"/>
    </source>
</evidence>
<sequence>MRYDPRPDDGPCRPTASPRTRGWPATDRPVPAATRAPVPVAAAEPTTVGSGAVGGLSPRRDPGGGATPAGVVRVRFTPSDVPVLTSCPADRTAAVQVVARTLARLGRSDLGGTVEVSTGGPVNADDERAATVLAVEYALRGGCGPVQLPAPTRWPAPAGCGGDCPCPTTIRPTDPGPGSPRQ</sequence>
<protein>
    <submittedName>
        <fullName evidence="2">Uncharacterized protein</fullName>
    </submittedName>
</protein>
<dbReference type="STRING" id="145857.GA0070616_5122"/>
<dbReference type="EMBL" id="FMHT01000003">
    <property type="protein sequence ID" value="SCL35039.1"/>
    <property type="molecule type" value="Genomic_DNA"/>
</dbReference>
<evidence type="ECO:0000313" key="3">
    <source>
        <dbReference type="Proteomes" id="UP000199699"/>
    </source>
</evidence>
<feature type="compositionally biased region" description="Low complexity" evidence="1">
    <location>
        <begin position="24"/>
        <end position="48"/>
    </location>
</feature>
<organism evidence="2 3">
    <name type="scientific">Micromonospora nigra</name>
    <dbReference type="NCBI Taxonomy" id="145857"/>
    <lineage>
        <taxon>Bacteria</taxon>
        <taxon>Bacillati</taxon>
        <taxon>Actinomycetota</taxon>
        <taxon>Actinomycetes</taxon>
        <taxon>Micromonosporales</taxon>
        <taxon>Micromonosporaceae</taxon>
        <taxon>Micromonospora</taxon>
    </lineage>
</organism>
<proteinExistence type="predicted"/>
<feature type="region of interest" description="Disordered" evidence="1">
    <location>
        <begin position="163"/>
        <end position="182"/>
    </location>
</feature>
<feature type="compositionally biased region" description="Basic and acidic residues" evidence="1">
    <location>
        <begin position="1"/>
        <end position="11"/>
    </location>
</feature>
<reference evidence="2 3" key="1">
    <citation type="submission" date="2016-06" db="EMBL/GenBank/DDBJ databases">
        <authorList>
            <person name="Kjaerup R.B."/>
            <person name="Dalgaard T.S."/>
            <person name="Juul-Madsen H.R."/>
        </authorList>
    </citation>
    <scope>NUCLEOTIDE SEQUENCE [LARGE SCALE GENOMIC DNA]</scope>
    <source>
        <strain evidence="2 3">DSM 43818</strain>
    </source>
</reference>
<name>A0A1C6T046_9ACTN</name>
<accession>A0A1C6T046</accession>
<dbReference type="AlphaFoldDB" id="A0A1C6T046"/>
<keyword evidence="3" id="KW-1185">Reference proteome</keyword>